<dbReference type="InterPro" id="IPR045087">
    <property type="entry name" value="Cu-oxidase_fam"/>
</dbReference>
<name>A0ABS6UKH1_9PSEU</name>
<feature type="domain" description="Plastocyanin-like" evidence="7">
    <location>
        <begin position="45"/>
        <end position="146"/>
    </location>
</feature>
<sequence>MTSRRQFLRLAGAGAGLLALGACAGPTSGTLLSLGAGEVGLDLAGTRVTTWGYDGTVPGPEIRLRAGETLRVPLVNALPEPTTVHWHGISLPNAMDGTPGLTQPPIAPGTDFEYAFTVPDAGTHWYHAHSGHQLDRGLYGALIVEPAVEELSYDREYTLLLDDWRDGVDTGRDHAGHDETEPPAERVSFGGRFYPLMLVNARPPADPAVFDVRRGDRVRLRVINAAADTGFRFAIDGHPLTVTHGDGMPVRPVSVDALRIGMGERYDVLVDASEPGAWQIGVLPEGKAGFGRAVLRYADAPATATPPADAHPAGLDGRLLTYDDLVSTGPEEVPTTGGPDRTFALTLRGTDIDVDGLGPDEPLPVHRGEWVRITVRNESAVFHPVHLHGHHFQLATPGRALKDTAVVAARGGALTFDWRADNPGEWMIHCHNHHHMEDGMMRTIGYR</sequence>
<evidence type="ECO:0000256" key="3">
    <source>
        <dbReference type="ARBA" id="ARBA00023008"/>
    </source>
</evidence>
<dbReference type="EMBL" id="JADQDK010000001">
    <property type="protein sequence ID" value="MBW0132757.1"/>
    <property type="molecule type" value="Genomic_DNA"/>
</dbReference>
<dbReference type="InterPro" id="IPR019546">
    <property type="entry name" value="TAT_signal_bac_arc"/>
</dbReference>
<dbReference type="RefSeq" id="WP_218606232.1">
    <property type="nucleotide sequence ID" value="NZ_JADQDJ010000550.1"/>
</dbReference>
<evidence type="ECO:0000256" key="4">
    <source>
        <dbReference type="SAM" id="SignalP"/>
    </source>
</evidence>
<feature type="domain" description="Plastocyanin-like" evidence="6">
    <location>
        <begin position="360"/>
        <end position="443"/>
    </location>
</feature>
<dbReference type="PROSITE" id="PS51318">
    <property type="entry name" value="TAT"/>
    <property type="match status" value="1"/>
</dbReference>
<gene>
    <name evidence="8" type="ORF">I4I81_00595</name>
</gene>
<dbReference type="PROSITE" id="PS00080">
    <property type="entry name" value="MULTICOPPER_OXIDASE2"/>
    <property type="match status" value="1"/>
</dbReference>
<dbReference type="InterPro" id="IPR001117">
    <property type="entry name" value="Cu-oxidase_2nd"/>
</dbReference>
<accession>A0ABS6UKH1</accession>
<evidence type="ECO:0000259" key="7">
    <source>
        <dbReference type="Pfam" id="PF07732"/>
    </source>
</evidence>
<evidence type="ECO:0000256" key="2">
    <source>
        <dbReference type="ARBA" id="ARBA00023002"/>
    </source>
</evidence>
<proteinExistence type="predicted"/>
<organism evidence="8 9">
    <name type="scientific">Pseudonocardia abyssalis</name>
    <dbReference type="NCBI Taxonomy" id="2792008"/>
    <lineage>
        <taxon>Bacteria</taxon>
        <taxon>Bacillati</taxon>
        <taxon>Actinomycetota</taxon>
        <taxon>Actinomycetes</taxon>
        <taxon>Pseudonocardiales</taxon>
        <taxon>Pseudonocardiaceae</taxon>
        <taxon>Pseudonocardia</taxon>
    </lineage>
</organism>
<keyword evidence="1" id="KW-0479">Metal-binding</keyword>
<dbReference type="InterPro" id="IPR002355">
    <property type="entry name" value="Cu_oxidase_Cu_BS"/>
</dbReference>
<feature type="chain" id="PRO_5047054335" evidence="4">
    <location>
        <begin position="25"/>
        <end position="447"/>
    </location>
</feature>
<evidence type="ECO:0000259" key="5">
    <source>
        <dbReference type="Pfam" id="PF00394"/>
    </source>
</evidence>
<keyword evidence="2" id="KW-0560">Oxidoreductase</keyword>
<keyword evidence="9" id="KW-1185">Reference proteome</keyword>
<dbReference type="InterPro" id="IPR011706">
    <property type="entry name" value="Cu-oxidase_C"/>
</dbReference>
<dbReference type="PANTHER" id="PTHR11709:SF394">
    <property type="entry name" value="FI03373P-RELATED"/>
    <property type="match status" value="1"/>
</dbReference>
<evidence type="ECO:0000313" key="8">
    <source>
        <dbReference type="EMBL" id="MBW0132757.1"/>
    </source>
</evidence>
<dbReference type="Pfam" id="PF00394">
    <property type="entry name" value="Cu-oxidase"/>
    <property type="match status" value="1"/>
</dbReference>
<evidence type="ECO:0000259" key="6">
    <source>
        <dbReference type="Pfam" id="PF07731"/>
    </source>
</evidence>
<evidence type="ECO:0000313" key="9">
    <source>
        <dbReference type="Proteomes" id="UP000694287"/>
    </source>
</evidence>
<dbReference type="NCBIfam" id="TIGR01409">
    <property type="entry name" value="TAT_signal_seq"/>
    <property type="match status" value="1"/>
</dbReference>
<dbReference type="Pfam" id="PF07732">
    <property type="entry name" value="Cu-oxidase_3"/>
    <property type="match status" value="1"/>
</dbReference>
<dbReference type="InterPro" id="IPR006311">
    <property type="entry name" value="TAT_signal"/>
</dbReference>
<protein>
    <submittedName>
        <fullName evidence="8">Multicopper oxidase family protein</fullName>
    </submittedName>
</protein>
<dbReference type="CDD" id="cd13861">
    <property type="entry name" value="CuRO_1_CumA_like"/>
    <property type="match status" value="1"/>
</dbReference>
<keyword evidence="3" id="KW-0186">Copper</keyword>
<reference evidence="8 9" key="1">
    <citation type="submission" date="2020-11" db="EMBL/GenBank/DDBJ databases">
        <title>Pseudonocardia abyssalis sp. nov. and Pseudonocardia oceani sp. nov., description and phylogenomic analysis of two novel actinomycetes isolated from the deep Southern Ocean.</title>
        <authorList>
            <person name="Parra J."/>
        </authorList>
    </citation>
    <scope>NUCLEOTIDE SEQUENCE [LARGE SCALE GENOMIC DNA]</scope>
    <source>
        <strain evidence="8 9">KRD-168</strain>
    </source>
</reference>
<comment type="caution">
    <text evidence="8">The sequence shown here is derived from an EMBL/GenBank/DDBJ whole genome shotgun (WGS) entry which is preliminary data.</text>
</comment>
<feature type="domain" description="Plastocyanin-like" evidence="5">
    <location>
        <begin position="156"/>
        <end position="298"/>
    </location>
</feature>
<evidence type="ECO:0000256" key="1">
    <source>
        <dbReference type="ARBA" id="ARBA00022723"/>
    </source>
</evidence>
<dbReference type="PANTHER" id="PTHR11709">
    <property type="entry name" value="MULTI-COPPER OXIDASE"/>
    <property type="match status" value="1"/>
</dbReference>
<dbReference type="InterPro" id="IPR011707">
    <property type="entry name" value="Cu-oxidase-like_N"/>
</dbReference>
<feature type="signal peptide" evidence="4">
    <location>
        <begin position="1"/>
        <end position="24"/>
    </location>
</feature>
<dbReference type="Pfam" id="PF07731">
    <property type="entry name" value="Cu-oxidase_2"/>
    <property type="match status" value="1"/>
</dbReference>
<keyword evidence="4" id="KW-0732">Signal</keyword>
<dbReference type="PROSITE" id="PS51257">
    <property type="entry name" value="PROKAR_LIPOPROTEIN"/>
    <property type="match status" value="1"/>
</dbReference>
<dbReference type="Proteomes" id="UP000694287">
    <property type="component" value="Unassembled WGS sequence"/>
</dbReference>